<proteinExistence type="predicted"/>
<name>A0A365MPT6_GIBIN</name>
<sequence length="132" mass="13291">MAIAILIPLASAMNYNRSLQVKNRRKAEMASALSRDASPDMIAAISRAVPSAGSVAATSLLSASSTSASEVRSALGNGEDLEASDGTSATPVFATALPFPLFVAAGREGSRSLVVGKSIEGEADGPFGCSST</sequence>
<dbReference type="AlphaFoldDB" id="A0A365MPT6"/>
<accession>A0A365MPT6</accession>
<organism evidence="1 2">
    <name type="scientific">Gibberella intermedia</name>
    <name type="common">Bulb rot disease fungus</name>
    <name type="synonym">Fusarium proliferatum</name>
    <dbReference type="NCBI Taxonomy" id="948311"/>
    <lineage>
        <taxon>Eukaryota</taxon>
        <taxon>Fungi</taxon>
        <taxon>Dikarya</taxon>
        <taxon>Ascomycota</taxon>
        <taxon>Pezizomycotina</taxon>
        <taxon>Sordariomycetes</taxon>
        <taxon>Hypocreomycetidae</taxon>
        <taxon>Hypocreales</taxon>
        <taxon>Nectriaceae</taxon>
        <taxon>Fusarium</taxon>
        <taxon>Fusarium fujikuroi species complex</taxon>
    </lineage>
</organism>
<gene>
    <name evidence="1" type="ORF">FPRO05_05106</name>
</gene>
<dbReference type="Proteomes" id="UP000251714">
    <property type="component" value="Unassembled WGS sequence"/>
</dbReference>
<protein>
    <submittedName>
        <fullName evidence="1">Uncharacterized protein</fullName>
    </submittedName>
</protein>
<comment type="caution">
    <text evidence="1">The sequence shown here is derived from an EMBL/GenBank/DDBJ whole genome shotgun (WGS) entry which is preliminary data.</text>
</comment>
<evidence type="ECO:0000313" key="1">
    <source>
        <dbReference type="EMBL" id="RBA10517.1"/>
    </source>
</evidence>
<dbReference type="EMBL" id="PKMI01000061">
    <property type="protein sequence ID" value="RBA10517.1"/>
    <property type="molecule type" value="Genomic_DNA"/>
</dbReference>
<evidence type="ECO:0000313" key="2">
    <source>
        <dbReference type="Proteomes" id="UP000251714"/>
    </source>
</evidence>
<reference evidence="1 2" key="1">
    <citation type="submission" date="2017-12" db="EMBL/GenBank/DDBJ databases">
        <title>Genome sequence of the mycotoxigenic crop pathogen Fusarium proliferatum, strain ITEM 2341 from Date Palm.</title>
        <authorList>
            <person name="Almiman B.F."/>
            <person name="Shittu T.A."/>
            <person name="Muthumeenakshi S."/>
            <person name="Baroncelli R."/>
            <person name="Sreenivasaprasada S."/>
        </authorList>
    </citation>
    <scope>NUCLEOTIDE SEQUENCE [LARGE SCALE GENOMIC DNA]</scope>
    <source>
        <strain evidence="1 2">ITEM 2341</strain>
    </source>
</reference>